<dbReference type="Proteomes" id="UP001476798">
    <property type="component" value="Unassembled WGS sequence"/>
</dbReference>
<gene>
    <name evidence="3" type="ORF">GOODEAATRI_023182</name>
</gene>
<evidence type="ECO:0000313" key="3">
    <source>
        <dbReference type="EMBL" id="MEQ2175969.1"/>
    </source>
</evidence>
<dbReference type="InterPro" id="IPR016187">
    <property type="entry name" value="CTDL_fold"/>
</dbReference>
<dbReference type="InterPro" id="IPR016186">
    <property type="entry name" value="C-type_lectin-like/link_sf"/>
</dbReference>
<sequence length="123" mass="13749">MGSCPKGWMEFGGSCYLHHDERLTWSEAEKRCQELSAHLVSIGSPEEQQFVNSCELQSPLPPVAAESFVSLRMLRSGVLLCMMSSVCEPFLPPAGANSNRLHKRSLRKRSKGVSSQQEQRELL</sequence>
<name>A0ABV0NX29_9TELE</name>
<dbReference type="PANTHER" id="PTHR22804:SF42">
    <property type="entry name" value="AGGRECAN CORE PROTEIN"/>
    <property type="match status" value="1"/>
</dbReference>
<dbReference type="InterPro" id="IPR050691">
    <property type="entry name" value="Hyaluronan_bind_Proteoglycan"/>
</dbReference>
<evidence type="ECO:0000256" key="1">
    <source>
        <dbReference type="SAM" id="MobiDB-lite"/>
    </source>
</evidence>
<proteinExistence type="predicted"/>
<evidence type="ECO:0000259" key="2">
    <source>
        <dbReference type="PROSITE" id="PS50041"/>
    </source>
</evidence>
<dbReference type="Pfam" id="PF00059">
    <property type="entry name" value="Lectin_C"/>
    <property type="match status" value="1"/>
</dbReference>
<dbReference type="SUPFAM" id="SSF56436">
    <property type="entry name" value="C-type lectin-like"/>
    <property type="match status" value="1"/>
</dbReference>
<comment type="caution">
    <text evidence="3">The sequence shown here is derived from an EMBL/GenBank/DDBJ whole genome shotgun (WGS) entry which is preliminary data.</text>
</comment>
<reference evidence="3 4" key="1">
    <citation type="submission" date="2021-06" db="EMBL/GenBank/DDBJ databases">
        <authorList>
            <person name="Palmer J.M."/>
        </authorList>
    </citation>
    <scope>NUCLEOTIDE SEQUENCE [LARGE SCALE GENOMIC DNA]</scope>
    <source>
        <strain evidence="3 4">GA_2019</strain>
        <tissue evidence="3">Muscle</tissue>
    </source>
</reference>
<feature type="domain" description="C-type lectin" evidence="2">
    <location>
        <begin position="11"/>
        <end position="53"/>
    </location>
</feature>
<evidence type="ECO:0000313" key="4">
    <source>
        <dbReference type="Proteomes" id="UP001476798"/>
    </source>
</evidence>
<dbReference type="EMBL" id="JAHRIO010052436">
    <property type="protein sequence ID" value="MEQ2175969.1"/>
    <property type="molecule type" value="Genomic_DNA"/>
</dbReference>
<dbReference type="InterPro" id="IPR001304">
    <property type="entry name" value="C-type_lectin-like"/>
</dbReference>
<keyword evidence="4" id="KW-1185">Reference proteome</keyword>
<dbReference type="Gene3D" id="3.10.100.10">
    <property type="entry name" value="Mannose-Binding Protein A, subunit A"/>
    <property type="match status" value="1"/>
</dbReference>
<accession>A0ABV0NX29</accession>
<organism evidence="3 4">
    <name type="scientific">Goodea atripinnis</name>
    <dbReference type="NCBI Taxonomy" id="208336"/>
    <lineage>
        <taxon>Eukaryota</taxon>
        <taxon>Metazoa</taxon>
        <taxon>Chordata</taxon>
        <taxon>Craniata</taxon>
        <taxon>Vertebrata</taxon>
        <taxon>Euteleostomi</taxon>
        <taxon>Actinopterygii</taxon>
        <taxon>Neopterygii</taxon>
        <taxon>Teleostei</taxon>
        <taxon>Neoteleostei</taxon>
        <taxon>Acanthomorphata</taxon>
        <taxon>Ovalentaria</taxon>
        <taxon>Atherinomorphae</taxon>
        <taxon>Cyprinodontiformes</taxon>
        <taxon>Goodeidae</taxon>
        <taxon>Goodea</taxon>
    </lineage>
</organism>
<feature type="compositionally biased region" description="Basic residues" evidence="1">
    <location>
        <begin position="100"/>
        <end position="111"/>
    </location>
</feature>
<protein>
    <recommendedName>
        <fullName evidence="2">C-type lectin domain-containing protein</fullName>
    </recommendedName>
</protein>
<feature type="non-terminal residue" evidence="3">
    <location>
        <position position="1"/>
    </location>
</feature>
<dbReference type="PANTHER" id="PTHR22804">
    <property type="entry name" value="AGGRECAN/VERSICAN PROTEOGLYCAN"/>
    <property type="match status" value="1"/>
</dbReference>
<feature type="region of interest" description="Disordered" evidence="1">
    <location>
        <begin position="92"/>
        <end position="123"/>
    </location>
</feature>
<dbReference type="PROSITE" id="PS50041">
    <property type="entry name" value="C_TYPE_LECTIN_2"/>
    <property type="match status" value="1"/>
</dbReference>